<dbReference type="EMBL" id="GISG01161535">
    <property type="protein sequence ID" value="MBA4649672.1"/>
    <property type="molecule type" value="Transcribed_RNA"/>
</dbReference>
<dbReference type="PANTHER" id="PTHR46238:SF8">
    <property type="entry name" value="ENDONUCLEASE_EXONUCLEASE_PHOSPHATASE DOMAIN-CONTAINING PROTEIN"/>
    <property type="match status" value="1"/>
</dbReference>
<reference evidence="1" key="2">
    <citation type="submission" date="2020-07" db="EMBL/GenBank/DDBJ databases">
        <authorList>
            <person name="Vera ALvarez R."/>
            <person name="Arias-Moreno D.M."/>
            <person name="Jimenez-Jacinto V."/>
            <person name="Jimenez-Bremont J.F."/>
            <person name="Swaminathan K."/>
            <person name="Moose S.P."/>
            <person name="Guerrero-Gonzalez M.L."/>
            <person name="Marino-Ramirez L."/>
            <person name="Landsman D."/>
            <person name="Rodriguez-Kessler M."/>
            <person name="Delgado-Sanchez P."/>
        </authorList>
    </citation>
    <scope>NUCLEOTIDE SEQUENCE</scope>
    <source>
        <tissue evidence="1">Cladode</tissue>
    </source>
</reference>
<organism evidence="1">
    <name type="scientific">Opuntia streptacantha</name>
    <name type="common">Prickly pear cactus</name>
    <name type="synonym">Opuntia cardona</name>
    <dbReference type="NCBI Taxonomy" id="393608"/>
    <lineage>
        <taxon>Eukaryota</taxon>
        <taxon>Viridiplantae</taxon>
        <taxon>Streptophyta</taxon>
        <taxon>Embryophyta</taxon>
        <taxon>Tracheophyta</taxon>
        <taxon>Spermatophyta</taxon>
        <taxon>Magnoliopsida</taxon>
        <taxon>eudicotyledons</taxon>
        <taxon>Gunneridae</taxon>
        <taxon>Pentapetalae</taxon>
        <taxon>Caryophyllales</taxon>
        <taxon>Cactineae</taxon>
        <taxon>Cactaceae</taxon>
        <taxon>Opuntioideae</taxon>
        <taxon>Opuntia</taxon>
    </lineage>
</organism>
<evidence type="ECO:0000313" key="1">
    <source>
        <dbReference type="EMBL" id="MBA4649672.1"/>
    </source>
</evidence>
<dbReference type="AlphaFoldDB" id="A0A7C8ZR67"/>
<name>A0A7C8ZR67_OPUST</name>
<sequence>MICWICDHTRFDKISNKIIKGKLGVVSIKDKIREARLRWFRHIRRRSVDTQVRRCEKLDRSDLKQSRGRSRKCWSKVIRHDMKALGLVEDMVRDRRLWRSRIKVANSK</sequence>
<accession>A0A7C8ZR67</accession>
<reference evidence="1" key="1">
    <citation type="journal article" date="2013" name="J. Plant Res.">
        <title>Effect of fungi and light on seed germination of three Opuntia species from semiarid lands of central Mexico.</title>
        <authorList>
            <person name="Delgado-Sanchez P."/>
            <person name="Jimenez-Bremont J.F."/>
            <person name="Guerrero-Gonzalez Mde L."/>
            <person name="Flores J."/>
        </authorList>
    </citation>
    <scope>NUCLEOTIDE SEQUENCE</scope>
    <source>
        <tissue evidence="1">Cladode</tissue>
    </source>
</reference>
<dbReference type="PANTHER" id="PTHR46238">
    <property type="entry name" value="REVERSE TRANSCRIPTASE DOMAIN-CONTAINING PROTEIN"/>
    <property type="match status" value="1"/>
</dbReference>
<proteinExistence type="predicted"/>
<protein>
    <submittedName>
        <fullName evidence="1">Uncharacterized protein</fullName>
    </submittedName>
</protein>